<dbReference type="EMBL" id="QVID01000001">
    <property type="protein sequence ID" value="RFN59291.1"/>
    <property type="molecule type" value="Genomic_DNA"/>
</dbReference>
<organism evidence="1 2">
    <name type="scientific">Marixanthomonas ophiurae</name>
    <dbReference type="NCBI Taxonomy" id="387659"/>
    <lineage>
        <taxon>Bacteria</taxon>
        <taxon>Pseudomonadati</taxon>
        <taxon>Bacteroidota</taxon>
        <taxon>Flavobacteriia</taxon>
        <taxon>Flavobacteriales</taxon>
        <taxon>Flavobacteriaceae</taxon>
        <taxon>Marixanthomonas</taxon>
    </lineage>
</organism>
<dbReference type="RefSeq" id="WP_117158289.1">
    <property type="nucleotide sequence ID" value="NZ_QVID01000001.1"/>
</dbReference>
<dbReference type="Proteomes" id="UP000261082">
    <property type="component" value="Unassembled WGS sequence"/>
</dbReference>
<keyword evidence="2" id="KW-1185">Reference proteome</keyword>
<accession>A0A3E1QAZ1</accession>
<evidence type="ECO:0000313" key="2">
    <source>
        <dbReference type="Proteomes" id="UP000261082"/>
    </source>
</evidence>
<reference evidence="1 2" key="1">
    <citation type="journal article" date="2007" name="Int. J. Syst. Evol. Microbiol.">
        <title>Marixanthomonas ophiurae gen. nov., sp. nov., a marine bacterium of the family Flavobacteriaceae isolated from a deep-sea brittle star.</title>
        <authorList>
            <person name="Romanenko L.A."/>
            <person name="Uchino M."/>
            <person name="Frolova G.M."/>
            <person name="Mikhailov V.V."/>
        </authorList>
    </citation>
    <scope>NUCLEOTIDE SEQUENCE [LARGE SCALE GENOMIC DNA]</scope>
    <source>
        <strain evidence="1 2">KMM 3046</strain>
    </source>
</reference>
<sequence>MRLKSIFFLLVFSSFLLTPVLVVMVDLDVDMTSYFSMNEEENTDGFKVGPKQKYASEKDLIPDFLNETELKKRVQSPYLKTWRPIYFETLSPPPERILS</sequence>
<dbReference type="AlphaFoldDB" id="A0A3E1QAZ1"/>
<proteinExistence type="predicted"/>
<gene>
    <name evidence="1" type="ORF">DZ858_04275</name>
</gene>
<evidence type="ECO:0000313" key="1">
    <source>
        <dbReference type="EMBL" id="RFN59291.1"/>
    </source>
</evidence>
<name>A0A3E1QAZ1_9FLAO</name>
<dbReference type="OrthoDB" id="839726at2"/>
<protein>
    <submittedName>
        <fullName evidence="1">Uncharacterized protein</fullName>
    </submittedName>
</protein>
<comment type="caution">
    <text evidence="1">The sequence shown here is derived from an EMBL/GenBank/DDBJ whole genome shotgun (WGS) entry which is preliminary data.</text>
</comment>